<dbReference type="KEGG" id="vg:77951612"/>
<protein>
    <submittedName>
        <fullName evidence="1">Uncharacterized protein</fullName>
    </submittedName>
</protein>
<dbReference type="EMBL" id="MW057861">
    <property type="protein sequence ID" value="QPI18502.1"/>
    <property type="molecule type" value="Genomic_DNA"/>
</dbReference>
<name>A0A7S9SWD8_9CAUD</name>
<keyword evidence="2" id="KW-1185">Reference proteome</keyword>
<dbReference type="Proteomes" id="UP000594422">
    <property type="component" value="Segment"/>
</dbReference>
<dbReference type="RefSeq" id="YP_010675289.1">
    <property type="nucleotide sequence ID" value="NC_071001.1"/>
</dbReference>
<proteinExistence type="predicted"/>
<dbReference type="GeneID" id="77951612"/>
<evidence type="ECO:0000313" key="1">
    <source>
        <dbReference type="EMBL" id="QPI18502.1"/>
    </source>
</evidence>
<reference evidence="1 2" key="1">
    <citation type="submission" date="2020-10" db="EMBL/GenBank/DDBJ databases">
        <title>Novel bacteriophages targeting Providencia spp. as potential agents for phage therapy.</title>
        <authorList>
            <person name="Rakov C."/>
            <person name="Alkalay-Oren S."/>
            <person name="Coppenhagen-Glazer S."/>
            <person name="Hazan R."/>
        </authorList>
    </citation>
    <scope>NUCLEOTIDE SEQUENCE [LARGE SCALE GENOMIC DNA]</scope>
</reference>
<sequence length="78" mass="8728">MQTIITKYIAPTNTKGSRIKVTSWLGSKTFSYDYRASCAHKAAFEEYMDYLQSKTGISYTLLAEGCMPEGTGRAFIVQ</sequence>
<evidence type="ECO:0000313" key="2">
    <source>
        <dbReference type="Proteomes" id="UP000594422"/>
    </source>
</evidence>
<organism evidence="1 2">
    <name type="scientific">Providencia phage PSTCR7</name>
    <dbReference type="NCBI Taxonomy" id="2783549"/>
    <lineage>
        <taxon>Viruses</taxon>
        <taxon>Duplodnaviria</taxon>
        <taxon>Heunggongvirae</taxon>
        <taxon>Uroviricota</taxon>
        <taxon>Caudoviricetes</taxon>
        <taxon>Craquatrovirus</taxon>
        <taxon>Craquatrovirus PSTCR7</taxon>
    </lineage>
</organism>
<accession>A0A7S9SWD8</accession>